<dbReference type="Pfam" id="PF00072">
    <property type="entry name" value="Response_reg"/>
    <property type="match status" value="1"/>
</dbReference>
<dbReference type="SUPFAM" id="SSF52172">
    <property type="entry name" value="CheY-like"/>
    <property type="match status" value="1"/>
</dbReference>
<dbReference type="Pfam" id="PF08446">
    <property type="entry name" value="PAS_2"/>
    <property type="match status" value="1"/>
</dbReference>
<keyword evidence="11" id="KW-0675">Receptor</keyword>
<keyword evidence="5" id="KW-0716">Sensory transduction</keyword>
<dbReference type="PROSITE" id="PS50110">
    <property type="entry name" value="RESPONSE_REGULATORY"/>
    <property type="match status" value="1"/>
</dbReference>
<dbReference type="SUPFAM" id="SSF55874">
    <property type="entry name" value="ATPase domain of HSP90 chaperone/DNA topoisomerase II/histidine kinase"/>
    <property type="match status" value="1"/>
</dbReference>
<keyword evidence="3" id="KW-0600">Photoreceptor protein</keyword>
<evidence type="ECO:0000259" key="13">
    <source>
        <dbReference type="PROSITE" id="PS50046"/>
    </source>
</evidence>
<dbReference type="GO" id="GO:0009584">
    <property type="term" value="P:detection of visible light"/>
    <property type="evidence" value="ECO:0007669"/>
    <property type="project" value="InterPro"/>
</dbReference>
<name>A0A1Q8ZQB1_9HYPH</name>
<evidence type="ECO:0000256" key="12">
    <source>
        <dbReference type="PROSITE-ProRule" id="PRU00169"/>
    </source>
</evidence>
<dbReference type="PRINTS" id="PR01033">
    <property type="entry name" value="PHYTOCHROME"/>
</dbReference>
<dbReference type="AlphaFoldDB" id="A0A1Q8ZQB1"/>
<evidence type="ECO:0000256" key="2">
    <source>
        <dbReference type="ARBA" id="ARBA00012438"/>
    </source>
</evidence>
<dbReference type="Pfam" id="PF01590">
    <property type="entry name" value="GAF"/>
    <property type="match status" value="1"/>
</dbReference>
<dbReference type="InterPro" id="IPR035965">
    <property type="entry name" value="PAS-like_dom_sf"/>
</dbReference>
<reference evidence="15 16" key="1">
    <citation type="submission" date="2016-09" db="EMBL/GenBank/DDBJ databases">
        <title>Rhizobium oryziradicis sp. nov., isolated from the root of rice.</title>
        <authorList>
            <person name="Zhao J."/>
            <person name="Zhang X."/>
        </authorList>
    </citation>
    <scope>NUCLEOTIDE SEQUENCE [LARGE SCALE GENOMIC DNA]</scope>
    <source>
        <strain evidence="15 16">N19</strain>
    </source>
</reference>
<dbReference type="SUPFAM" id="SSF55785">
    <property type="entry name" value="PYP-like sensor domain (PAS domain)"/>
    <property type="match status" value="1"/>
</dbReference>
<dbReference type="InterPro" id="IPR003018">
    <property type="entry name" value="GAF"/>
</dbReference>
<dbReference type="InterPro" id="IPR013515">
    <property type="entry name" value="Phytochrome_cen-reg"/>
</dbReference>
<keyword evidence="8 15" id="KW-0418">Kinase</keyword>
<dbReference type="InterPro" id="IPR013654">
    <property type="entry name" value="PAS_2"/>
</dbReference>
<dbReference type="Pfam" id="PF00360">
    <property type="entry name" value="PHY"/>
    <property type="match status" value="1"/>
</dbReference>
<evidence type="ECO:0000256" key="3">
    <source>
        <dbReference type="ARBA" id="ARBA00022543"/>
    </source>
</evidence>
<dbReference type="EMBL" id="MKIM01000027">
    <property type="protein sequence ID" value="OLP44229.1"/>
    <property type="molecule type" value="Genomic_DNA"/>
</dbReference>
<keyword evidence="9" id="KW-0067">ATP-binding</keyword>
<dbReference type="Pfam" id="PF07536">
    <property type="entry name" value="HWE_HK"/>
    <property type="match status" value="1"/>
</dbReference>
<dbReference type="GO" id="GO:0000160">
    <property type="term" value="P:phosphorelay signal transduction system"/>
    <property type="evidence" value="ECO:0007669"/>
    <property type="project" value="InterPro"/>
</dbReference>
<evidence type="ECO:0000256" key="11">
    <source>
        <dbReference type="ARBA" id="ARBA00023170"/>
    </source>
</evidence>
<dbReference type="GO" id="GO:0006355">
    <property type="term" value="P:regulation of DNA-templated transcription"/>
    <property type="evidence" value="ECO:0007669"/>
    <property type="project" value="InterPro"/>
</dbReference>
<dbReference type="PANTHER" id="PTHR41523">
    <property type="entry name" value="TWO-COMPONENT SYSTEM SENSOR PROTEIN"/>
    <property type="match status" value="1"/>
</dbReference>
<evidence type="ECO:0000259" key="14">
    <source>
        <dbReference type="PROSITE" id="PS50110"/>
    </source>
</evidence>
<evidence type="ECO:0000256" key="9">
    <source>
        <dbReference type="ARBA" id="ARBA00022840"/>
    </source>
</evidence>
<comment type="caution">
    <text evidence="15">The sequence shown here is derived from an EMBL/GenBank/DDBJ whole genome shotgun (WGS) entry which is preliminary data.</text>
</comment>
<sequence>MLQTTDLTNCDREPIHIPGSIQPHGCLLACDAQVTRVLRFSANTAEFLGVAGEINNLAIEDLLGDDITHDLRNALSTARDASRPAVLTHVQLGEGRYFDICIHTYRGNAIIEFERSEGISEPLQLARELIGRIKGIKDIDSLIKTSARLIRGVLGYDRVMIYRFDADGSGKVVSEAKRADLESFLGQYFPATDIPQQARKLYMQNPIRVISDAGGSRVALVPELDASGEPLDMSFAHLRSVSPIHLEYLRNMGVGASMSISLMMNGELWGLIACHHYSPKILSLSQRISSEIFGEFLSLELLALKQNLRLELASQTRRSLDRFLTLASHHANVDELFRDSLVDFQQLIECDGVGLWMNGQWSSTGAAPALADVEPLMHFLTTVSEGQIWATHNLSSVFPPAEAYYEAVSGVLAIPFSQIPRDYLVFFRKERLQTLNWAGNPEKSYSTGPLGDRLTPRKSFAIWKETVHRQSNAWSDIHREIAAGIRSVTVETVLRHNEIMEDERQKSDIRQRILNEELNHRVKNILAVIKSLVGAPARAEQGLNGYVATLKGRIQALAHAHDQVIRGSGSGQLQDLLKAELGPYHTTTTTIHMDGPMVILDSRAYAVAALVIHELCTNAAKYGALSCPGGTLTVRWRWTEQGDCTLSWQESGGPIVHQPHRRGFGSALIDRSIPYDLGGKSTVRFDPAGLVAELILPAQFLSGFQRPDTKAHSNPLITDKSTMLTIDKNLPILLVEDQMLIAMDAEMMLNDAGFINVLTAGSAQNALAQLKNTKPNFAVLDINLGNHTSIAVAEELRRLGIPFVFATGYAEGSVVPDSLKNVPVVNKPYESDRLLAAITNRLNGEPL</sequence>
<dbReference type="PIRSF" id="PIRSF036397">
    <property type="entry name" value="Bactrphtchrm_rec"/>
    <property type="match status" value="1"/>
</dbReference>
<evidence type="ECO:0000313" key="16">
    <source>
        <dbReference type="Proteomes" id="UP000186894"/>
    </source>
</evidence>
<keyword evidence="7" id="KW-0547">Nucleotide-binding</keyword>
<feature type="domain" description="Phytochrome chromophore attachment site" evidence="13">
    <location>
        <begin position="138"/>
        <end position="299"/>
    </location>
</feature>
<dbReference type="InterPro" id="IPR036890">
    <property type="entry name" value="HATPase_C_sf"/>
</dbReference>
<dbReference type="Gene3D" id="3.40.50.2300">
    <property type="match status" value="1"/>
</dbReference>
<dbReference type="InterPro" id="IPR016132">
    <property type="entry name" value="Phyto_chromo_attachment"/>
</dbReference>
<evidence type="ECO:0000256" key="5">
    <source>
        <dbReference type="ARBA" id="ARBA00022606"/>
    </source>
</evidence>
<keyword evidence="16" id="KW-1185">Reference proteome</keyword>
<proteinExistence type="predicted"/>
<dbReference type="InterPro" id="IPR011006">
    <property type="entry name" value="CheY-like_superfamily"/>
</dbReference>
<dbReference type="GO" id="GO:0005524">
    <property type="term" value="F:ATP binding"/>
    <property type="evidence" value="ECO:0007669"/>
    <property type="project" value="UniProtKB-KW"/>
</dbReference>
<dbReference type="InterPro" id="IPR009219">
    <property type="entry name" value="Bactrphtchr_CheY"/>
</dbReference>
<protein>
    <recommendedName>
        <fullName evidence="2">histidine kinase</fullName>
        <ecNumber evidence="2">2.7.13.3</ecNumber>
    </recommendedName>
</protein>
<dbReference type="STRING" id="1867956.BJF95_06630"/>
<dbReference type="GO" id="GO:0004673">
    <property type="term" value="F:protein histidine kinase activity"/>
    <property type="evidence" value="ECO:0007669"/>
    <property type="project" value="UniProtKB-EC"/>
</dbReference>
<keyword evidence="10" id="KW-0157">Chromophore</keyword>
<dbReference type="SMART" id="SM00065">
    <property type="entry name" value="GAF"/>
    <property type="match status" value="1"/>
</dbReference>
<dbReference type="InterPro" id="IPR029016">
    <property type="entry name" value="GAF-like_dom_sf"/>
</dbReference>
<keyword evidence="6" id="KW-0808">Transferase</keyword>
<dbReference type="InterPro" id="IPR011102">
    <property type="entry name" value="Sig_transdc_His_kinase_HWE"/>
</dbReference>
<dbReference type="OrthoDB" id="9760752at2"/>
<evidence type="ECO:0000256" key="6">
    <source>
        <dbReference type="ARBA" id="ARBA00022679"/>
    </source>
</evidence>
<feature type="domain" description="Response regulatory" evidence="14">
    <location>
        <begin position="731"/>
        <end position="842"/>
    </location>
</feature>
<evidence type="ECO:0000256" key="10">
    <source>
        <dbReference type="ARBA" id="ARBA00022991"/>
    </source>
</evidence>
<dbReference type="PANTHER" id="PTHR41523:SF7">
    <property type="entry name" value="HISTIDINE KINASE"/>
    <property type="match status" value="1"/>
</dbReference>
<keyword evidence="4 12" id="KW-0597">Phosphoprotein</keyword>
<dbReference type="InterPro" id="IPR001294">
    <property type="entry name" value="Phytochrome"/>
</dbReference>
<gene>
    <name evidence="15" type="ORF">BJF95_06630</name>
</gene>
<dbReference type="EC" id="2.7.13.3" evidence="2"/>
<dbReference type="InterPro" id="IPR001789">
    <property type="entry name" value="Sig_transdc_resp-reg_receiver"/>
</dbReference>
<evidence type="ECO:0000256" key="7">
    <source>
        <dbReference type="ARBA" id="ARBA00022741"/>
    </source>
</evidence>
<dbReference type="Gene3D" id="3.30.450.40">
    <property type="match status" value="1"/>
</dbReference>
<dbReference type="Proteomes" id="UP000186894">
    <property type="component" value="Unassembled WGS sequence"/>
</dbReference>
<dbReference type="Gene3D" id="3.30.565.10">
    <property type="entry name" value="Histidine kinase-like ATPase, C-terminal domain"/>
    <property type="match status" value="1"/>
</dbReference>
<evidence type="ECO:0000256" key="8">
    <source>
        <dbReference type="ARBA" id="ARBA00022777"/>
    </source>
</evidence>
<evidence type="ECO:0000313" key="15">
    <source>
        <dbReference type="EMBL" id="OLP44229.1"/>
    </source>
</evidence>
<dbReference type="InterPro" id="IPR043150">
    <property type="entry name" value="Phytochrome_PHY_sf"/>
</dbReference>
<dbReference type="SMART" id="SM00448">
    <property type="entry name" value="REC"/>
    <property type="match status" value="1"/>
</dbReference>
<comment type="catalytic activity">
    <reaction evidence="1">
        <text>ATP + protein L-histidine = ADP + protein N-phospho-L-histidine.</text>
        <dbReference type="EC" id="2.7.13.3"/>
    </reaction>
</comment>
<dbReference type="SMART" id="SM00911">
    <property type="entry name" value="HWE_HK"/>
    <property type="match status" value="1"/>
</dbReference>
<evidence type="ECO:0000256" key="4">
    <source>
        <dbReference type="ARBA" id="ARBA00022553"/>
    </source>
</evidence>
<evidence type="ECO:0000256" key="1">
    <source>
        <dbReference type="ARBA" id="ARBA00000085"/>
    </source>
</evidence>
<accession>A0A1Q8ZQB1</accession>
<dbReference type="Gene3D" id="3.30.450.270">
    <property type="match status" value="1"/>
</dbReference>
<feature type="modified residue" description="4-aspartylphosphate" evidence="12">
    <location>
        <position position="781"/>
    </location>
</feature>
<dbReference type="SUPFAM" id="SSF55781">
    <property type="entry name" value="GAF domain-like"/>
    <property type="match status" value="2"/>
</dbReference>
<dbReference type="Gene3D" id="3.30.450.20">
    <property type="entry name" value="PAS domain"/>
    <property type="match status" value="1"/>
</dbReference>
<organism evidence="15 16">
    <name type="scientific">Rhizobium oryziradicis</name>
    <dbReference type="NCBI Taxonomy" id="1867956"/>
    <lineage>
        <taxon>Bacteria</taxon>
        <taxon>Pseudomonadati</taxon>
        <taxon>Pseudomonadota</taxon>
        <taxon>Alphaproteobacteria</taxon>
        <taxon>Hyphomicrobiales</taxon>
        <taxon>Rhizobiaceae</taxon>
        <taxon>Rhizobium/Agrobacterium group</taxon>
        <taxon>Rhizobium</taxon>
    </lineage>
</organism>
<dbReference type="PROSITE" id="PS50046">
    <property type="entry name" value="PHYTOCHROME_2"/>
    <property type="match status" value="1"/>
</dbReference>
<dbReference type="GO" id="GO:0009881">
    <property type="term" value="F:photoreceptor activity"/>
    <property type="evidence" value="ECO:0007669"/>
    <property type="project" value="UniProtKB-KW"/>
</dbReference>